<keyword evidence="11" id="KW-1185">Reference proteome</keyword>
<dbReference type="InterPro" id="IPR011701">
    <property type="entry name" value="MFS"/>
</dbReference>
<feature type="transmembrane region" description="Helical" evidence="8">
    <location>
        <begin position="84"/>
        <end position="105"/>
    </location>
</feature>
<protein>
    <submittedName>
        <fullName evidence="10">Major facilitator superfamily domain-containing protein</fullName>
    </submittedName>
</protein>
<evidence type="ECO:0000256" key="4">
    <source>
        <dbReference type="ARBA" id="ARBA00022989"/>
    </source>
</evidence>
<dbReference type="SUPFAM" id="SSF103473">
    <property type="entry name" value="MFS general substrate transporter"/>
    <property type="match status" value="1"/>
</dbReference>
<dbReference type="GO" id="GO:0022857">
    <property type="term" value="F:transmembrane transporter activity"/>
    <property type="evidence" value="ECO:0007669"/>
    <property type="project" value="InterPro"/>
</dbReference>
<dbReference type="PROSITE" id="PS50850">
    <property type="entry name" value="MFS"/>
    <property type="match status" value="1"/>
</dbReference>
<dbReference type="InterPro" id="IPR020846">
    <property type="entry name" value="MFS_dom"/>
</dbReference>
<feature type="region of interest" description="Disordered" evidence="7">
    <location>
        <begin position="1"/>
        <end position="33"/>
    </location>
</feature>
<keyword evidence="5 8" id="KW-0472">Membrane</keyword>
<dbReference type="EMBL" id="MCGE01000002">
    <property type="protein sequence ID" value="ORZ24636.1"/>
    <property type="molecule type" value="Genomic_DNA"/>
</dbReference>
<dbReference type="Proteomes" id="UP000193560">
    <property type="component" value="Unassembled WGS sequence"/>
</dbReference>
<gene>
    <name evidence="10" type="ORF">BCR42DRAFT_317815</name>
</gene>
<accession>A0A1X2IZ78</accession>
<evidence type="ECO:0000256" key="5">
    <source>
        <dbReference type="ARBA" id="ARBA00023136"/>
    </source>
</evidence>
<feature type="transmembrane region" description="Helical" evidence="8">
    <location>
        <begin position="339"/>
        <end position="359"/>
    </location>
</feature>
<dbReference type="STRING" id="90262.A0A1X2IZ78"/>
<dbReference type="PANTHER" id="PTHR43791">
    <property type="entry name" value="PERMEASE-RELATED"/>
    <property type="match status" value="1"/>
</dbReference>
<evidence type="ECO:0000256" key="1">
    <source>
        <dbReference type="ARBA" id="ARBA00004141"/>
    </source>
</evidence>
<keyword evidence="2" id="KW-0813">Transport</keyword>
<evidence type="ECO:0000256" key="8">
    <source>
        <dbReference type="SAM" id="Phobius"/>
    </source>
</evidence>
<evidence type="ECO:0000256" key="7">
    <source>
        <dbReference type="SAM" id="MobiDB-lite"/>
    </source>
</evidence>
<proteinExistence type="inferred from homology"/>
<dbReference type="OrthoDB" id="3639251at2759"/>
<feature type="transmembrane region" description="Helical" evidence="8">
    <location>
        <begin position="205"/>
        <end position="227"/>
    </location>
</feature>
<comment type="caution">
    <text evidence="10">The sequence shown here is derived from an EMBL/GenBank/DDBJ whole genome shotgun (WGS) entry which is preliminary data.</text>
</comment>
<feature type="compositionally biased region" description="Basic and acidic residues" evidence="7">
    <location>
        <begin position="1"/>
        <end position="10"/>
    </location>
</feature>
<feature type="transmembrane region" description="Helical" evidence="8">
    <location>
        <begin position="365"/>
        <end position="388"/>
    </location>
</feature>
<dbReference type="Gene3D" id="1.20.1250.20">
    <property type="entry name" value="MFS general substrate transporter like domains"/>
    <property type="match status" value="2"/>
</dbReference>
<reference evidence="10 11" key="1">
    <citation type="submission" date="2016-07" db="EMBL/GenBank/DDBJ databases">
        <title>Pervasive Adenine N6-methylation of Active Genes in Fungi.</title>
        <authorList>
            <consortium name="DOE Joint Genome Institute"/>
            <person name="Mondo S.J."/>
            <person name="Dannebaum R.O."/>
            <person name="Kuo R.C."/>
            <person name="Labutti K."/>
            <person name="Haridas S."/>
            <person name="Kuo A."/>
            <person name="Salamov A."/>
            <person name="Ahrendt S.R."/>
            <person name="Lipzen A."/>
            <person name="Sullivan W."/>
            <person name="Andreopoulos W.B."/>
            <person name="Clum A."/>
            <person name="Lindquist E."/>
            <person name="Daum C."/>
            <person name="Ramamoorthy G.K."/>
            <person name="Gryganskyi A."/>
            <person name="Culley D."/>
            <person name="Magnuson J.K."/>
            <person name="James T.Y."/>
            <person name="O'Malley M.A."/>
            <person name="Stajich J.E."/>
            <person name="Spatafora J.W."/>
            <person name="Visel A."/>
            <person name="Grigoriev I.V."/>
        </authorList>
    </citation>
    <scope>NUCLEOTIDE SEQUENCE [LARGE SCALE GENOMIC DNA]</scope>
    <source>
        <strain evidence="10 11">NRRL 1336</strain>
    </source>
</reference>
<evidence type="ECO:0000256" key="6">
    <source>
        <dbReference type="ARBA" id="ARBA00037968"/>
    </source>
</evidence>
<feature type="transmembrane region" description="Helical" evidence="8">
    <location>
        <begin position="308"/>
        <end position="327"/>
    </location>
</feature>
<dbReference type="PANTHER" id="PTHR43791:SF36">
    <property type="entry name" value="TRANSPORTER, PUTATIVE (AFU_ORTHOLOGUE AFUA_6G08340)-RELATED"/>
    <property type="match status" value="1"/>
</dbReference>
<evidence type="ECO:0000313" key="10">
    <source>
        <dbReference type="EMBL" id="ORZ24636.1"/>
    </source>
</evidence>
<feature type="transmembrane region" description="Helical" evidence="8">
    <location>
        <begin position="171"/>
        <end position="193"/>
    </location>
</feature>
<feature type="transmembrane region" description="Helical" evidence="8">
    <location>
        <begin position="137"/>
        <end position="159"/>
    </location>
</feature>
<evidence type="ECO:0000259" key="9">
    <source>
        <dbReference type="PROSITE" id="PS50850"/>
    </source>
</evidence>
<evidence type="ECO:0000313" key="11">
    <source>
        <dbReference type="Proteomes" id="UP000193560"/>
    </source>
</evidence>
<feature type="domain" description="Major facilitator superfamily (MFS) profile" evidence="9">
    <location>
        <begin position="45"/>
        <end position="426"/>
    </location>
</feature>
<organism evidence="10 11">
    <name type="scientific">Absidia repens</name>
    <dbReference type="NCBI Taxonomy" id="90262"/>
    <lineage>
        <taxon>Eukaryota</taxon>
        <taxon>Fungi</taxon>
        <taxon>Fungi incertae sedis</taxon>
        <taxon>Mucoromycota</taxon>
        <taxon>Mucoromycotina</taxon>
        <taxon>Mucoromycetes</taxon>
        <taxon>Mucorales</taxon>
        <taxon>Cunninghamellaceae</taxon>
        <taxon>Absidia</taxon>
    </lineage>
</organism>
<dbReference type="InterPro" id="IPR036259">
    <property type="entry name" value="MFS_trans_sf"/>
</dbReference>
<feature type="transmembrane region" description="Helical" evidence="8">
    <location>
        <begin position="275"/>
        <end position="296"/>
    </location>
</feature>
<comment type="subcellular location">
    <subcellularLocation>
        <location evidence="1">Membrane</location>
        <topology evidence="1">Multi-pass membrane protein</topology>
    </subcellularLocation>
</comment>
<evidence type="ECO:0000256" key="3">
    <source>
        <dbReference type="ARBA" id="ARBA00022692"/>
    </source>
</evidence>
<feature type="transmembrane region" description="Helical" evidence="8">
    <location>
        <begin position="400"/>
        <end position="423"/>
    </location>
</feature>
<comment type="similarity">
    <text evidence="6">Belongs to the major facilitator superfamily. Allantoate permease family.</text>
</comment>
<dbReference type="FunFam" id="1.20.1250.20:FF:000065">
    <property type="entry name" value="Putative MFS pantothenate transporter"/>
    <property type="match status" value="1"/>
</dbReference>
<dbReference type="GO" id="GO:0016020">
    <property type="term" value="C:membrane"/>
    <property type="evidence" value="ECO:0007669"/>
    <property type="project" value="UniProtKB-SubCell"/>
</dbReference>
<keyword evidence="4 8" id="KW-1133">Transmembrane helix</keyword>
<feature type="transmembrane region" description="Helical" evidence="8">
    <location>
        <begin position="112"/>
        <end position="131"/>
    </location>
</feature>
<evidence type="ECO:0000256" key="2">
    <source>
        <dbReference type="ARBA" id="ARBA00022448"/>
    </source>
</evidence>
<dbReference type="AlphaFoldDB" id="A0A1X2IZ78"/>
<name>A0A1X2IZ78_9FUNG</name>
<keyword evidence="3 8" id="KW-0812">Transmembrane</keyword>
<dbReference type="Pfam" id="PF07690">
    <property type="entry name" value="MFS_1"/>
    <property type="match status" value="1"/>
</dbReference>
<sequence length="426" mass="47643">MIRQQEETDHQIPLLSVSSVREDDSSPTVNQNDDGKLVARLDKRLLLFAMFSNMVKTMDNVNLGTAFVSGMEKDLGIVGTQYNVMFVCFMVGYLIMQVPSNIFLAHYRPSRYLPALEFLWCILTLAMTGVQSAKAVFIIRFLLGLAEAGCFPGIIFLLGNWYTKKELGKRTCLITMFGTLGGALSGLIQALFLETIDGFLSISGWRWLFMFDGALTALVALFGYLYLPDYIHNTNWLDEEERQLATVRLVLEGRSSKTTKWNSIKVIKTLFTNKYIYMLVLSWSLLNLALGASHVLSIVAKRSGYDAIAANLFTTPDMLISMVAVLCNGLLSDYYRSRLWFIVTPSLIGLVGCIFLAIFVQPFGFLYTGFILAHAGLASSQPIVMTWANELLTDRDVRAIAIAMMNTCSSLMYTWSPLVLWPVTGK</sequence>